<organism evidence="2 3">
    <name type="scientific">Indibacter alkaliphilus (strain CCUG 57479 / KCTC 22604 / LW1)</name>
    <dbReference type="NCBI Taxonomy" id="1189612"/>
    <lineage>
        <taxon>Bacteria</taxon>
        <taxon>Pseudomonadati</taxon>
        <taxon>Bacteroidota</taxon>
        <taxon>Cytophagia</taxon>
        <taxon>Cytophagales</taxon>
        <taxon>Cyclobacteriaceae</taxon>
    </lineage>
</organism>
<dbReference type="EMBL" id="ALWO02000028">
    <property type="protein sequence ID" value="EOZ97724.1"/>
    <property type="molecule type" value="Genomic_DNA"/>
</dbReference>
<name>S2DFL1_INDAL</name>
<keyword evidence="1" id="KW-0472">Membrane</keyword>
<sequence>MLIFRKTYPFVSFIFLFVSFFSYPFRERPELKKRIVEGR</sequence>
<dbReference type="Proteomes" id="UP000006073">
    <property type="component" value="Unassembled WGS sequence"/>
</dbReference>
<comment type="caution">
    <text evidence="2">The sequence shown here is derived from an EMBL/GenBank/DDBJ whole genome shotgun (WGS) entry which is preliminary data.</text>
</comment>
<accession>S2DFL1</accession>
<gene>
    <name evidence="2" type="ORF">A33Q_1697</name>
</gene>
<evidence type="ECO:0000313" key="3">
    <source>
        <dbReference type="Proteomes" id="UP000006073"/>
    </source>
</evidence>
<feature type="transmembrane region" description="Helical" evidence="1">
    <location>
        <begin position="6"/>
        <end position="25"/>
    </location>
</feature>
<evidence type="ECO:0000256" key="1">
    <source>
        <dbReference type="SAM" id="Phobius"/>
    </source>
</evidence>
<keyword evidence="1" id="KW-0812">Transmembrane</keyword>
<dbReference type="AlphaFoldDB" id="S2DFL1"/>
<keyword evidence="3" id="KW-1185">Reference proteome</keyword>
<keyword evidence="1" id="KW-1133">Transmembrane helix</keyword>
<protein>
    <submittedName>
        <fullName evidence="2">Uncharacterized protein</fullName>
    </submittedName>
</protein>
<reference evidence="2 3" key="1">
    <citation type="journal article" date="2013" name="Genome Announc.">
        <title>Draft Genome Sequence of Indibacter alkaliphilus Strain LW1T, Isolated from Lonar Lake, a Haloalkaline Lake in the Buldana District of Maharashtra, India.</title>
        <authorList>
            <person name="Singh A."/>
            <person name="Kumar Jangir P."/>
            <person name="Sharma R."/>
            <person name="Singh A."/>
            <person name="Kumar Pinnaka A."/>
            <person name="Shivaji S."/>
        </authorList>
    </citation>
    <scope>NUCLEOTIDE SEQUENCE [LARGE SCALE GENOMIC DNA]</scope>
    <source>
        <strain evidence="3">CCUG 57479 / KCTC 22604 / LW1</strain>
    </source>
</reference>
<proteinExistence type="predicted"/>
<evidence type="ECO:0000313" key="2">
    <source>
        <dbReference type="EMBL" id="EOZ97724.1"/>
    </source>
</evidence>